<dbReference type="EMBL" id="AP019810">
    <property type="protein sequence ID" value="BBM13283.1"/>
    <property type="molecule type" value="Genomic_DNA"/>
</dbReference>
<protein>
    <submittedName>
        <fullName evidence="1">Uncharacterized protein conserved in bacteria</fullName>
    </submittedName>
</protein>
<evidence type="ECO:0000313" key="9">
    <source>
        <dbReference type="Proteomes" id="UP000195024"/>
    </source>
</evidence>
<dbReference type="STRING" id="53346.A5802_001040"/>
<dbReference type="Proteomes" id="UP000195024">
    <property type="component" value="Unassembled WGS sequence"/>
</dbReference>
<reference evidence="1 13" key="5">
    <citation type="submission" date="2019-07" db="EMBL/GenBank/DDBJ databases">
        <title>antibiotic susceptibility of plant-derived lactic acid bacteria.</title>
        <authorList>
            <person name="Sugiyama M."/>
            <person name="Noda M."/>
        </authorList>
    </citation>
    <scope>NUCLEOTIDE SEQUENCE [LARGE SCALE GENOMIC DNA]</scope>
    <source>
        <strain evidence="1 13">15-1A</strain>
    </source>
</reference>
<keyword evidence="12" id="KW-1185">Reference proteome</keyword>
<dbReference type="OrthoDB" id="2194543at2"/>
<dbReference type="EMBL" id="PYGR01000042">
    <property type="protein sequence ID" value="PTO34887.1"/>
    <property type="molecule type" value="Genomic_DNA"/>
</dbReference>
<evidence type="ECO:0000313" key="7">
    <source>
        <dbReference type="EMBL" id="PTO34887.1"/>
    </source>
</evidence>
<dbReference type="EMBL" id="JABCAG010000020">
    <property type="protein sequence ID" value="NMP58409.1"/>
    <property type="molecule type" value="Genomic_DNA"/>
</dbReference>
<gene>
    <name evidence="5" type="ORF">A5802_001040</name>
    <name evidence="4" type="ORF">BTN92_04215</name>
    <name evidence="7" type="ORF">C6N14_10180</name>
    <name evidence="6" type="ORF">CUS89_10205</name>
    <name evidence="1" type="ORF">EM151A_0041</name>
    <name evidence="2" type="ORF">EMU01_01140</name>
    <name evidence="3" type="ORF">HI921_08020</name>
</gene>
<evidence type="ECO:0000313" key="6">
    <source>
        <dbReference type="EMBL" id="PQF22498.1"/>
    </source>
</evidence>
<accession>A0A1A6GCE6</accession>
<proteinExistence type="predicted"/>
<dbReference type="GeneID" id="60999335"/>
<dbReference type="Proteomes" id="UP000237934">
    <property type="component" value="Unassembled WGS sequence"/>
</dbReference>
<evidence type="ECO:0000313" key="5">
    <source>
        <dbReference type="EMBL" id="OTP27305.1"/>
    </source>
</evidence>
<evidence type="ECO:0000313" key="8">
    <source>
        <dbReference type="Proteomes" id="UP000189299"/>
    </source>
</evidence>
<name>A0A1A6GCE6_ENTMU</name>
<dbReference type="Proteomes" id="UP000189299">
    <property type="component" value="Unassembled WGS sequence"/>
</dbReference>
<evidence type="ECO:0000313" key="10">
    <source>
        <dbReference type="Proteomes" id="UP000237934"/>
    </source>
</evidence>
<reference evidence="4 8" key="1">
    <citation type="submission" date="2016-12" db="EMBL/GenBank/DDBJ databases">
        <authorList>
            <person name="Song W.-J."/>
            <person name="Kurnit D.M."/>
        </authorList>
    </citation>
    <scope>NUCLEOTIDE SEQUENCE [LARGE SCALE GENOMIC DNA]</scope>
    <source>
        <strain evidence="4 8">CGB1038-1_S1</strain>
    </source>
</reference>
<reference evidence="2 12" key="6">
    <citation type="submission" date="2019-07" db="EMBL/GenBank/DDBJ databases">
        <title>Whole genome shotgun sequence of Enterococcus mundtii NBRC 100490.</title>
        <authorList>
            <person name="Hosoyama A."/>
            <person name="Uohara A."/>
            <person name="Ohji S."/>
            <person name="Ichikawa N."/>
        </authorList>
    </citation>
    <scope>NUCLEOTIDE SEQUENCE [LARGE SCALE GENOMIC DNA]</scope>
    <source>
        <strain evidence="2 12">NBRC 100490</strain>
    </source>
</reference>
<dbReference type="Proteomes" id="UP000557857">
    <property type="component" value="Unassembled WGS sequence"/>
</dbReference>
<dbReference type="RefSeq" id="WP_010735437.1">
    <property type="nucleotide sequence ID" value="NZ_AP019810.1"/>
</dbReference>
<dbReference type="EMBL" id="MSTR01000003">
    <property type="protein sequence ID" value="ONN44047.1"/>
    <property type="molecule type" value="Genomic_DNA"/>
</dbReference>
<evidence type="ECO:0000313" key="11">
    <source>
        <dbReference type="Proteomes" id="UP000244022"/>
    </source>
</evidence>
<dbReference type="EMBL" id="PUAP01000030">
    <property type="protein sequence ID" value="PQF22498.1"/>
    <property type="molecule type" value="Genomic_DNA"/>
</dbReference>
<evidence type="ECO:0000313" key="4">
    <source>
        <dbReference type="EMBL" id="ONN44047.1"/>
    </source>
</evidence>
<dbReference type="Proteomes" id="UP000244022">
    <property type="component" value="Unassembled WGS sequence"/>
</dbReference>
<dbReference type="Proteomes" id="UP000509460">
    <property type="component" value="Chromosome"/>
</dbReference>
<evidence type="ECO:0000313" key="3">
    <source>
        <dbReference type="EMBL" id="NMP58409.1"/>
    </source>
</evidence>
<organism evidence="4 8">
    <name type="scientific">Enterococcus mundtii</name>
    <dbReference type="NCBI Taxonomy" id="53346"/>
    <lineage>
        <taxon>Bacteria</taxon>
        <taxon>Bacillati</taxon>
        <taxon>Bacillota</taxon>
        <taxon>Bacilli</taxon>
        <taxon>Lactobacillales</taxon>
        <taxon>Enterococcaceae</taxon>
        <taxon>Enterococcus</taxon>
    </lineage>
</organism>
<dbReference type="EMBL" id="NGMS01000001">
    <property type="protein sequence ID" value="OTP27305.1"/>
    <property type="molecule type" value="Genomic_DNA"/>
</dbReference>
<evidence type="ECO:0000313" key="14">
    <source>
        <dbReference type="Proteomes" id="UP000557857"/>
    </source>
</evidence>
<evidence type="ECO:0000313" key="1">
    <source>
        <dbReference type="EMBL" id="BBM13283.1"/>
    </source>
</evidence>
<evidence type="ECO:0000313" key="12">
    <source>
        <dbReference type="Proteomes" id="UP000321175"/>
    </source>
</evidence>
<reference evidence="7 11" key="4">
    <citation type="submission" date="2018-03" db="EMBL/GenBank/DDBJ databases">
        <title>Draft genome sequences of four Enterococcus mundtii strains isolated from beef slaughterhouses in Kenya.</title>
        <authorList>
            <person name="Wambui J."/>
            <person name="Stevens M."/>
            <person name="Njage P."/>
            <person name="Stephan R."/>
            <person name="Tasara T."/>
        </authorList>
    </citation>
    <scope>NUCLEOTIDE SEQUENCE [LARGE SCALE GENOMIC DNA]</scope>
    <source>
        <strain evidence="7 11">H18-EM</strain>
    </source>
</reference>
<dbReference type="EMBL" id="BJWA01000001">
    <property type="protein sequence ID" value="GEL78970.1"/>
    <property type="molecule type" value="Genomic_DNA"/>
</dbReference>
<sequence>MKKRQKKKNAYKQYIRSIFTGYEHMLEDSELNELKFSYLNEETLLTRDENQRIHFTTRDLPKK</sequence>
<reference evidence="5 9" key="2">
    <citation type="submission" date="2017-05" db="EMBL/GenBank/DDBJ databases">
        <title>The Genome Sequence of Enterococcus mundtii 6B1_DIV0119.</title>
        <authorList>
            <consortium name="The Broad Institute Genomics Platform"/>
            <consortium name="The Broad Institute Genomic Center for Infectious Diseases"/>
            <person name="Earl A."/>
            <person name="Manson A."/>
            <person name="Schwartman J."/>
            <person name="Gilmore M."/>
            <person name="Abouelleil A."/>
            <person name="Cao P."/>
            <person name="Chapman S."/>
            <person name="Cusick C."/>
            <person name="Shea T."/>
            <person name="Young S."/>
            <person name="Neafsey D."/>
            <person name="Nusbaum C."/>
            <person name="Birren B."/>
        </authorList>
    </citation>
    <scope>NUCLEOTIDE SEQUENCE [LARGE SCALE GENOMIC DNA]</scope>
    <source>
        <strain evidence="5 9">6B1_DIV0119</strain>
    </source>
</reference>
<evidence type="ECO:0000313" key="2">
    <source>
        <dbReference type="EMBL" id="GEL78970.1"/>
    </source>
</evidence>
<reference evidence="3 14" key="7">
    <citation type="submission" date="2020-04" db="EMBL/GenBank/DDBJ databases">
        <authorList>
            <person name="Abaymova A."/>
            <person name="Teymurazov M."/>
            <person name="Tazyna O."/>
            <person name="Chatushin Y."/>
            <person name="Svetoch E."/>
            <person name="Pereligyn V."/>
            <person name="Pohylenko V."/>
            <person name="Platonov M."/>
            <person name="Kartsev N."/>
            <person name="Skryabin Y."/>
            <person name="Sizova A."/>
            <person name="Solomentsev V."/>
            <person name="Kislichkina A."/>
            <person name="Bogun A."/>
        </authorList>
    </citation>
    <scope>NUCLEOTIDE SEQUENCE [LARGE SCALE GENOMIC DNA]</scope>
    <source>
        <strain evidence="3">SCPM-O-B-8398</strain>
        <strain evidence="14">SCPM-O-B-8398 (E28)</strain>
    </source>
</reference>
<reference evidence="6 10" key="3">
    <citation type="journal article" date="2018" name="Pathog. Dis.">
        <title>Whole-genome sequencing based characterization of antimicrobial resistance in Enterococcus.</title>
        <authorList>
            <person name="Tyson G."/>
        </authorList>
    </citation>
    <scope>NUCLEOTIDE SEQUENCE [LARGE SCALE GENOMIC DNA]</scope>
    <source>
        <strain evidence="6 10">CVM N55263</strain>
    </source>
</reference>
<evidence type="ECO:0000313" key="13">
    <source>
        <dbReference type="Proteomes" id="UP000509460"/>
    </source>
</evidence>
<dbReference type="Proteomes" id="UP000321175">
    <property type="component" value="Unassembled WGS sequence"/>
</dbReference>
<dbReference type="AlphaFoldDB" id="A0A1A6GCE6"/>